<dbReference type="GO" id="GO:0004134">
    <property type="term" value="F:4-alpha-glucanotransferase activity"/>
    <property type="evidence" value="ECO:0007669"/>
    <property type="project" value="UniProtKB-EC"/>
</dbReference>
<keyword evidence="6 10" id="KW-0808">Transferase</keyword>
<dbReference type="NCBIfam" id="NF011080">
    <property type="entry name" value="PRK14508.1-3"/>
    <property type="match status" value="1"/>
</dbReference>
<evidence type="ECO:0000256" key="7">
    <source>
        <dbReference type="ARBA" id="ARBA00023277"/>
    </source>
</evidence>
<accession>A0A0X8FL15</accession>
<evidence type="ECO:0000256" key="2">
    <source>
        <dbReference type="ARBA" id="ARBA00005684"/>
    </source>
</evidence>
<proteinExistence type="inferred from homology"/>
<comment type="similarity">
    <text evidence="2 10">Belongs to the disproportionating enzyme family.</text>
</comment>
<dbReference type="GO" id="GO:0005975">
    <property type="term" value="P:carbohydrate metabolic process"/>
    <property type="evidence" value="ECO:0007669"/>
    <property type="project" value="InterPro"/>
</dbReference>
<evidence type="ECO:0000256" key="3">
    <source>
        <dbReference type="ARBA" id="ARBA00012560"/>
    </source>
</evidence>
<evidence type="ECO:0000313" key="11">
    <source>
        <dbReference type="EMBL" id="AMB99272.1"/>
    </source>
</evidence>
<dbReference type="NCBIfam" id="TIGR00217">
    <property type="entry name" value="malQ"/>
    <property type="match status" value="1"/>
</dbReference>
<dbReference type="SUPFAM" id="SSF51445">
    <property type="entry name" value="(Trans)glycosidases"/>
    <property type="match status" value="1"/>
</dbReference>
<reference evidence="12" key="2">
    <citation type="submission" date="2016-01" db="EMBL/GenBank/DDBJ databases">
        <title>Six Aerococcus type strain genome sequencing and assembly using PacBio and Illumina Hiseq.</title>
        <authorList>
            <person name="Carkaci D."/>
            <person name="Dargis R."/>
            <person name="Nielsen X.C."/>
            <person name="Skovgaard O."/>
            <person name="Fuursted K."/>
            <person name="Christensen J.J."/>
        </authorList>
    </citation>
    <scope>NUCLEOTIDE SEQUENCE [LARGE SCALE GENOMIC DNA]</scope>
    <source>
        <strain evidence="12">CCUG42038B</strain>
    </source>
</reference>
<dbReference type="InterPro" id="IPR017853">
    <property type="entry name" value="GH"/>
</dbReference>
<evidence type="ECO:0000256" key="10">
    <source>
        <dbReference type="RuleBase" id="RU361207"/>
    </source>
</evidence>
<sequence length="507" mass="58132">MTRASGVLLHISSLANDFGIGSFGQSAYDFVDFLVATKQSYWQILPLTTTSYGDSPYQSFSAFAGNTHFIDLERLSQAGLLNPAAYRDVDFGSDPNKIDYAKVFEARRPILEQAVANFVNQGLDQSSAYQKFVTASQDWLDPYCRYMTVKEKFGLQAWYEWDEAYQDYQSEAVAHYVASQPDTYKFHEVCQYFFQVQWQELKAYANSHHIQIIGDMPIYVARDSVEMWQRPEYFKVDVKMNPTMVAGVPPDAFTADGQYWGNPIYDWDYMADQGYDWWLWRLDHSFDLYDIIRIDHFRGFESFWEVPFGAPTAAYGHWTKGPGNQLFDSLKAARGDLAIIAEDLGYMTQEVIDMRDATGYPGMRILQFAFDGEADSDDLPHHYPVNSVAYVGTHDNETARGWYEETASQAIRDQMDAYLNRRPGEPASHALNRGIAASVSDTVIYTMQDLLDLGNEARMNVPSTIGINWMWRMDSRAITNTLKEQLLNLTSLYFRENEKLSEDPEDI</sequence>
<name>A0A0X8FL15_9LACT</name>
<evidence type="ECO:0000256" key="6">
    <source>
        <dbReference type="ARBA" id="ARBA00022679"/>
    </source>
</evidence>
<comment type="catalytic activity">
    <reaction evidence="1 10">
        <text>Transfers a segment of a (1-&gt;4)-alpha-D-glucan to a new position in an acceptor, which may be glucose or a (1-&gt;4)-alpha-D-glucan.</text>
        <dbReference type="EC" id="2.4.1.25"/>
    </reaction>
</comment>
<protein>
    <recommendedName>
        <fullName evidence="4 10">4-alpha-glucanotransferase</fullName>
        <ecNumber evidence="3 10">2.4.1.25</ecNumber>
    </recommendedName>
    <alternativeName>
        <fullName evidence="8 10">Amylomaltase</fullName>
    </alternativeName>
    <alternativeName>
        <fullName evidence="9 10">Disproportionating enzyme</fullName>
    </alternativeName>
</protein>
<evidence type="ECO:0000256" key="5">
    <source>
        <dbReference type="ARBA" id="ARBA00022676"/>
    </source>
</evidence>
<dbReference type="Pfam" id="PF02446">
    <property type="entry name" value="Glyco_hydro_77"/>
    <property type="match status" value="1"/>
</dbReference>
<keyword evidence="12" id="KW-1185">Reference proteome</keyword>
<dbReference type="Proteomes" id="UP000062260">
    <property type="component" value="Chromosome"/>
</dbReference>
<organism evidence="11 12">
    <name type="scientific">Aerococcus urinaehominis</name>
    <dbReference type="NCBI Taxonomy" id="128944"/>
    <lineage>
        <taxon>Bacteria</taxon>
        <taxon>Bacillati</taxon>
        <taxon>Bacillota</taxon>
        <taxon>Bacilli</taxon>
        <taxon>Lactobacillales</taxon>
        <taxon>Aerococcaceae</taxon>
        <taxon>Aerococcus</taxon>
    </lineage>
</organism>
<evidence type="ECO:0000256" key="4">
    <source>
        <dbReference type="ARBA" id="ARBA00020295"/>
    </source>
</evidence>
<dbReference type="InterPro" id="IPR003385">
    <property type="entry name" value="Glyco_hydro_77"/>
</dbReference>
<dbReference type="PANTHER" id="PTHR32438">
    <property type="entry name" value="4-ALPHA-GLUCANOTRANSFERASE DPE1, CHLOROPLASTIC/AMYLOPLASTIC"/>
    <property type="match status" value="1"/>
</dbReference>
<dbReference type="EMBL" id="CP014163">
    <property type="protein sequence ID" value="AMB99272.1"/>
    <property type="molecule type" value="Genomic_DNA"/>
</dbReference>
<evidence type="ECO:0000256" key="9">
    <source>
        <dbReference type="ARBA" id="ARBA00031501"/>
    </source>
</evidence>
<evidence type="ECO:0000256" key="8">
    <source>
        <dbReference type="ARBA" id="ARBA00031423"/>
    </source>
</evidence>
<dbReference type="OrthoDB" id="9811841at2"/>
<dbReference type="Gene3D" id="3.20.20.80">
    <property type="entry name" value="Glycosidases"/>
    <property type="match status" value="1"/>
</dbReference>
<dbReference type="EC" id="2.4.1.25" evidence="3 10"/>
<reference evidence="11 12" key="1">
    <citation type="journal article" date="2016" name="Genome Announc.">
        <title>Complete Genome Sequences of Aerococcus christensenii CCUG 28831T, Aerococcus sanguinicola CCUG 43001T, Aerococcus urinae CCUG 36881T, Aerococcus urinaeequi CCUG 28094T, Aerococcus urinaehominis CCUG 42038 BT, and Aerococcus viridans CCUG 4311T.</title>
        <authorList>
            <person name="Carkaci D."/>
            <person name="Dargis R."/>
            <person name="Nielsen X.C."/>
            <person name="Skovgaard O."/>
            <person name="Fuursted K."/>
            <person name="Christensen J.J."/>
        </authorList>
    </citation>
    <scope>NUCLEOTIDE SEQUENCE [LARGE SCALE GENOMIC DNA]</scope>
    <source>
        <strain evidence="11 12">CCUG42038B</strain>
    </source>
</reference>
<keyword evidence="7 10" id="KW-0119">Carbohydrate metabolism</keyword>
<evidence type="ECO:0000313" key="12">
    <source>
        <dbReference type="Proteomes" id="UP000062260"/>
    </source>
</evidence>
<dbReference type="STRING" id="128944.AWM75_04320"/>
<dbReference type="PANTHER" id="PTHR32438:SF5">
    <property type="entry name" value="4-ALPHA-GLUCANOTRANSFERASE DPE1, CHLOROPLASTIC_AMYLOPLASTIC"/>
    <property type="match status" value="1"/>
</dbReference>
<dbReference type="RefSeq" id="WP_067978694.1">
    <property type="nucleotide sequence ID" value="NZ_CP014163.1"/>
</dbReference>
<evidence type="ECO:0000256" key="1">
    <source>
        <dbReference type="ARBA" id="ARBA00000439"/>
    </source>
</evidence>
<dbReference type="KEGG" id="auh:AWM75_04320"/>
<gene>
    <name evidence="11" type="ORF">AWM75_04320</name>
</gene>
<keyword evidence="5 10" id="KW-0328">Glycosyltransferase</keyword>
<dbReference type="AlphaFoldDB" id="A0A0X8FL15"/>